<dbReference type="EMBL" id="JAHQCW010000010">
    <property type="protein sequence ID" value="MBU9736477.1"/>
    <property type="molecule type" value="Genomic_DNA"/>
</dbReference>
<dbReference type="Proteomes" id="UP000712157">
    <property type="component" value="Unassembled WGS sequence"/>
</dbReference>
<name>A0A949K706_9FIRM</name>
<comment type="cofactor">
    <cofactor evidence="1">
        <name>Mg(2+)</name>
        <dbReference type="ChEBI" id="CHEBI:18420"/>
    </cofactor>
    <text evidence="1">Binds 2 magnesium ions per subunit.</text>
</comment>
<dbReference type="AlphaFoldDB" id="A0A949K706"/>
<evidence type="ECO:0000313" key="3">
    <source>
        <dbReference type="Proteomes" id="UP000712157"/>
    </source>
</evidence>
<gene>
    <name evidence="2" type="ORF">KTH89_08005</name>
</gene>
<dbReference type="InterPro" id="IPR036705">
    <property type="entry name" value="Ribosyl_crysJ1_sf"/>
</dbReference>
<sequence length="453" mass="51337">MIKNTEWMTYSEYLPVELIQAEEEGKEVTVYKKQVADILKLPEYAKEREEKAYQLLAEIETLPVKEAYVYKEPNELEEIRKLRKIQNVQKFTVPKELLFDKVYGAWTGRCAGCLLGQPIEGWYRERIRGFLLDTDNYPVKHFLSSDVPQDIIDRYQVSNNGENAFCDHITHWINNVTIMTEDDDTNYTALGLKVLEEYGYDFTSDDVAWTWITSLPMGHVSTSERVAYRNIGNLIEPPRCGWWKNPYREWIGAQIRADIFGYVSPGDPELAASLAWKDARISHVKNGIYGEMFVAAMLAAAYGVQEPDKILEAGIEQIPATSRLYNALKQVMEGYRSGMTLGDAIEKLHNQFDETNSHDWCHTISNAVVVAISLLYGGLDFEKSLGIAMECGFDTDCNGATIGSVVGLAVGYKGIPDHWKTPVGDILRTGVSGFHQIRIKELVDRTIAVIHNR</sequence>
<feature type="binding site" evidence="1">
    <location>
        <position position="396"/>
    </location>
    <ligand>
        <name>Mg(2+)</name>
        <dbReference type="ChEBI" id="CHEBI:18420"/>
        <label>1</label>
    </ligand>
</feature>
<dbReference type="RefSeq" id="WP_238721324.1">
    <property type="nucleotide sequence ID" value="NZ_JAHQCW010000010.1"/>
</dbReference>
<protein>
    <submittedName>
        <fullName evidence="2">ADP-ribosylglycohydrolase family protein</fullName>
    </submittedName>
</protein>
<feature type="binding site" evidence="1">
    <location>
        <position position="394"/>
    </location>
    <ligand>
        <name>Mg(2+)</name>
        <dbReference type="ChEBI" id="CHEBI:18420"/>
        <label>1</label>
    </ligand>
</feature>
<comment type="caution">
    <text evidence="2">The sequence shown here is derived from an EMBL/GenBank/DDBJ whole genome shotgun (WGS) entry which is preliminary data.</text>
</comment>
<proteinExistence type="predicted"/>
<keyword evidence="1" id="KW-0460">Magnesium</keyword>
<dbReference type="Gene3D" id="1.10.4080.10">
    <property type="entry name" value="ADP-ribosylation/Crystallin J1"/>
    <property type="match status" value="1"/>
</dbReference>
<dbReference type="InterPro" id="IPR005502">
    <property type="entry name" value="Ribosyl_crysJ1"/>
</dbReference>
<dbReference type="SUPFAM" id="SSF101478">
    <property type="entry name" value="ADP-ribosylglycohydrolase"/>
    <property type="match status" value="1"/>
</dbReference>
<dbReference type="Pfam" id="PF03747">
    <property type="entry name" value="ADP_ribosyl_GH"/>
    <property type="match status" value="1"/>
</dbReference>
<reference evidence="2" key="1">
    <citation type="submission" date="2021-06" db="EMBL/GenBank/DDBJ databases">
        <title>Description of novel taxa of the family Lachnospiraceae.</title>
        <authorList>
            <person name="Chaplin A.V."/>
            <person name="Sokolova S.R."/>
            <person name="Pikina A.P."/>
            <person name="Korzhanova M."/>
            <person name="Belova V."/>
            <person name="Korostin D."/>
            <person name="Efimov B.A."/>
        </authorList>
    </citation>
    <scope>NUCLEOTIDE SEQUENCE</scope>
    <source>
        <strain evidence="2">ASD5720</strain>
    </source>
</reference>
<evidence type="ECO:0000313" key="2">
    <source>
        <dbReference type="EMBL" id="MBU9736477.1"/>
    </source>
</evidence>
<keyword evidence="1" id="KW-0479">Metal-binding</keyword>
<dbReference type="GO" id="GO:0046872">
    <property type="term" value="F:metal ion binding"/>
    <property type="evidence" value="ECO:0007669"/>
    <property type="project" value="UniProtKB-KW"/>
</dbReference>
<keyword evidence="3" id="KW-1185">Reference proteome</keyword>
<evidence type="ECO:0000256" key="1">
    <source>
        <dbReference type="PIRSR" id="PIRSR605502-1"/>
    </source>
</evidence>
<organism evidence="2 3">
    <name type="scientific">Diplocloster agilis</name>
    <dbReference type="NCBI Taxonomy" id="2850323"/>
    <lineage>
        <taxon>Bacteria</taxon>
        <taxon>Bacillati</taxon>
        <taxon>Bacillota</taxon>
        <taxon>Clostridia</taxon>
        <taxon>Lachnospirales</taxon>
        <taxon>Lachnospiraceae</taxon>
        <taxon>Diplocloster</taxon>
    </lineage>
</organism>
<accession>A0A949K706</accession>